<feature type="compositionally biased region" description="Polar residues" evidence="14">
    <location>
        <begin position="227"/>
        <end position="237"/>
    </location>
</feature>
<evidence type="ECO:0000256" key="12">
    <source>
        <dbReference type="PROSITE-ProRule" id="PRU10144"/>
    </source>
</evidence>
<evidence type="ECO:0000256" key="4">
    <source>
        <dbReference type="ARBA" id="ARBA00022452"/>
    </source>
</evidence>
<reference evidence="19" key="1">
    <citation type="submission" date="2017-06" db="EMBL/GenBank/DDBJ databases">
        <title>Whole genome sequence of Laribacter hongkongensis LHGZ1.</title>
        <authorList>
            <person name="Chen D."/>
            <person name="Wu H."/>
            <person name="Chen J."/>
        </authorList>
    </citation>
    <scope>NUCLEOTIDE SEQUENCE [LARGE SCALE GENOMIC DNA]</scope>
    <source>
        <strain evidence="19">LHGZ1</strain>
    </source>
</reference>
<gene>
    <name evidence="18" type="ORF">LHGZ1_1355</name>
</gene>
<evidence type="ECO:0000259" key="16">
    <source>
        <dbReference type="Pfam" id="PF00593"/>
    </source>
</evidence>
<dbReference type="Gene3D" id="2.40.170.20">
    <property type="entry name" value="TonB-dependent receptor, beta-barrel domain"/>
    <property type="match status" value="1"/>
</dbReference>
<dbReference type="PANTHER" id="PTHR30069">
    <property type="entry name" value="TONB-DEPENDENT OUTER MEMBRANE RECEPTOR"/>
    <property type="match status" value="1"/>
</dbReference>
<feature type="signal peptide" evidence="15">
    <location>
        <begin position="1"/>
        <end position="21"/>
    </location>
</feature>
<evidence type="ECO:0000256" key="7">
    <source>
        <dbReference type="ARBA" id="ARBA00023077"/>
    </source>
</evidence>
<keyword evidence="6 15" id="KW-0732">Signal</keyword>
<dbReference type="Gene3D" id="2.170.130.10">
    <property type="entry name" value="TonB-dependent receptor, plug domain"/>
    <property type="match status" value="1"/>
</dbReference>
<dbReference type="Proteomes" id="UP000197424">
    <property type="component" value="Chromosome"/>
</dbReference>
<evidence type="ECO:0000256" key="9">
    <source>
        <dbReference type="ARBA" id="ARBA00023170"/>
    </source>
</evidence>
<feature type="domain" description="TonB-dependent receptor plug" evidence="17">
    <location>
        <begin position="44"/>
        <end position="154"/>
    </location>
</feature>
<evidence type="ECO:0000256" key="14">
    <source>
        <dbReference type="SAM" id="MobiDB-lite"/>
    </source>
</evidence>
<dbReference type="OrthoDB" id="9764669at2"/>
<evidence type="ECO:0000313" key="19">
    <source>
        <dbReference type="Proteomes" id="UP000197424"/>
    </source>
</evidence>
<dbReference type="InterPro" id="IPR010949">
    <property type="entry name" value="TonB_Hb/transfer/lactofer_rcpt"/>
</dbReference>
<evidence type="ECO:0000256" key="8">
    <source>
        <dbReference type="ARBA" id="ARBA00023136"/>
    </source>
</evidence>
<evidence type="ECO:0000259" key="17">
    <source>
        <dbReference type="Pfam" id="PF07715"/>
    </source>
</evidence>
<dbReference type="CDD" id="cd01347">
    <property type="entry name" value="ligand_gated_channel"/>
    <property type="match status" value="1"/>
</dbReference>
<dbReference type="NCBIfam" id="TIGR01786">
    <property type="entry name" value="TonB-hemlactrns"/>
    <property type="match status" value="1"/>
</dbReference>
<dbReference type="SUPFAM" id="SSF56935">
    <property type="entry name" value="Porins"/>
    <property type="match status" value="1"/>
</dbReference>
<evidence type="ECO:0000256" key="3">
    <source>
        <dbReference type="ARBA" id="ARBA00022448"/>
    </source>
</evidence>
<accession>A0A248LIJ1</accession>
<evidence type="ECO:0000256" key="10">
    <source>
        <dbReference type="ARBA" id="ARBA00023237"/>
    </source>
</evidence>
<dbReference type="InterPro" id="IPR012910">
    <property type="entry name" value="Plug_dom"/>
</dbReference>
<dbReference type="InterPro" id="IPR036942">
    <property type="entry name" value="Beta-barrel_TonB_sf"/>
</dbReference>
<comment type="similarity">
    <text evidence="2 11 13">Belongs to the TonB-dependent receptor family.</text>
</comment>
<evidence type="ECO:0000256" key="2">
    <source>
        <dbReference type="ARBA" id="ARBA00009810"/>
    </source>
</evidence>
<dbReference type="RefSeq" id="WP_088860578.1">
    <property type="nucleotide sequence ID" value="NZ_CP022115.1"/>
</dbReference>
<comment type="subcellular location">
    <subcellularLocation>
        <location evidence="1 11">Cell outer membrane</location>
        <topology evidence="1 11">Multi-pass membrane protein</topology>
    </subcellularLocation>
</comment>
<dbReference type="PROSITE" id="PS52016">
    <property type="entry name" value="TONB_DEPENDENT_REC_3"/>
    <property type="match status" value="1"/>
</dbReference>
<keyword evidence="4 11" id="KW-1134">Transmembrane beta strand</keyword>
<dbReference type="InterPro" id="IPR037066">
    <property type="entry name" value="Plug_dom_sf"/>
</dbReference>
<evidence type="ECO:0000256" key="6">
    <source>
        <dbReference type="ARBA" id="ARBA00022729"/>
    </source>
</evidence>
<keyword evidence="9 18" id="KW-0675">Receptor</keyword>
<protein>
    <submittedName>
        <fullName evidence="18">Putative TonB-dependent receptor</fullName>
    </submittedName>
</protein>
<dbReference type="InterPro" id="IPR000531">
    <property type="entry name" value="Beta-barrel_TonB"/>
</dbReference>
<dbReference type="EMBL" id="CP022115">
    <property type="protein sequence ID" value="ASJ24186.1"/>
    <property type="molecule type" value="Genomic_DNA"/>
</dbReference>
<dbReference type="GO" id="GO:0044718">
    <property type="term" value="P:siderophore transmembrane transport"/>
    <property type="evidence" value="ECO:0007669"/>
    <property type="project" value="TreeGrafter"/>
</dbReference>
<evidence type="ECO:0000256" key="11">
    <source>
        <dbReference type="PROSITE-ProRule" id="PRU01360"/>
    </source>
</evidence>
<evidence type="ECO:0000313" key="18">
    <source>
        <dbReference type="EMBL" id="ASJ24186.1"/>
    </source>
</evidence>
<dbReference type="AlphaFoldDB" id="A0A248LIJ1"/>
<keyword evidence="7 13" id="KW-0798">TonB box</keyword>
<feature type="region of interest" description="Disordered" evidence="14">
    <location>
        <begin position="209"/>
        <end position="237"/>
    </location>
</feature>
<keyword evidence="5 11" id="KW-0812">Transmembrane</keyword>
<evidence type="ECO:0000256" key="1">
    <source>
        <dbReference type="ARBA" id="ARBA00004571"/>
    </source>
</evidence>
<dbReference type="InterPro" id="IPR039426">
    <property type="entry name" value="TonB-dep_rcpt-like"/>
</dbReference>
<feature type="chain" id="PRO_5012467764" evidence="15">
    <location>
        <begin position="22"/>
        <end position="724"/>
    </location>
</feature>
<dbReference type="PROSITE" id="PS01156">
    <property type="entry name" value="TONB_DEPENDENT_REC_2"/>
    <property type="match status" value="1"/>
</dbReference>
<evidence type="ECO:0000256" key="15">
    <source>
        <dbReference type="SAM" id="SignalP"/>
    </source>
</evidence>
<feature type="short sequence motif" description="TonB C-terminal box" evidence="12">
    <location>
        <begin position="707"/>
        <end position="724"/>
    </location>
</feature>
<proteinExistence type="inferred from homology"/>
<dbReference type="Pfam" id="PF00593">
    <property type="entry name" value="TonB_dep_Rec_b-barrel"/>
    <property type="match status" value="1"/>
</dbReference>
<evidence type="ECO:0000256" key="13">
    <source>
        <dbReference type="RuleBase" id="RU003357"/>
    </source>
</evidence>
<sequence>MAVPRLAPLVLSLAAAFPALAEELPSLEAVEVTAHRTDKSLSQTAPNAVVISRHKLDATLAEDMADAVKYEPGVDVASDPARRGNAGYTIRGIDGNRILMLVDGIRLPDAYAGGGNTNGFVSGRDYIDLDSLRAIDIVKGPFSSLYGSDAIGGVVGYRTLEVDDIVMPDERFGGGIKVFGASADQSAGLTARLGVKGDTADAMLLVTRRNGHETGNQGHNDTRDTSRTTPNPQDWSSDNVLAKVGFAPAANQRLELVFDHYRRQTDTDVISSQSSSITRMLANDTVRRDRLSLGWQARELGIFDKVALKLYTQKLDNSDDSTEWRSNGARRLSDYGFRQTSHGLTFDARHQLDRGGLVHQLVWGVDASRTDTSRPRDKVEIRANGSTSHVVAGETYPSKTFPDSTSDRLGLFVQDEIRFANGVVASPSLRWDYYRMRAEVDQAYLNANPAGGVPSFSDSAFSPKFGLSIPFAGHYTGFVQLSTGFRAPPFDDANMVYANQTYGYEVIANPNLRSETSQGIELGLKGAWDHLDFGITAYANRYRDFIELVELTGDSNGNGIGSPGRPGSFESQYQNIGRVTIHGLEAKSTWRLAPGWRLTGSLAWAQGNNQTDDRPLDSVAPFTAVAGLRYDSQDWGAEAFVKAVSQKKRVSNDSTFKVPGYATLDLTAYWSPVRNHMLRVGVFNVFDRTYWNAADVRGLASTDRVLARFTQPGRNVSASYELTF</sequence>
<keyword evidence="10 11" id="KW-0998">Cell outer membrane</keyword>
<keyword evidence="8 11" id="KW-0472">Membrane</keyword>
<dbReference type="Pfam" id="PF07715">
    <property type="entry name" value="Plug"/>
    <property type="match status" value="1"/>
</dbReference>
<dbReference type="GO" id="GO:0015232">
    <property type="term" value="F:heme transmembrane transporter activity"/>
    <property type="evidence" value="ECO:0007669"/>
    <property type="project" value="InterPro"/>
</dbReference>
<organism evidence="18 19">
    <name type="scientific">Laribacter hongkongensis</name>
    <dbReference type="NCBI Taxonomy" id="168471"/>
    <lineage>
        <taxon>Bacteria</taxon>
        <taxon>Pseudomonadati</taxon>
        <taxon>Pseudomonadota</taxon>
        <taxon>Betaproteobacteria</taxon>
        <taxon>Neisseriales</taxon>
        <taxon>Aquaspirillaceae</taxon>
        <taxon>Laribacter</taxon>
    </lineage>
</organism>
<feature type="domain" description="TonB-dependent receptor-like beta-barrel" evidence="16">
    <location>
        <begin position="241"/>
        <end position="685"/>
    </location>
</feature>
<dbReference type="InterPro" id="IPR011276">
    <property type="entry name" value="TonB_haem/Hb_rcpt"/>
</dbReference>
<dbReference type="PANTHER" id="PTHR30069:SF29">
    <property type="entry name" value="HEMOGLOBIN AND HEMOGLOBIN-HAPTOGLOBIN-BINDING PROTEIN 1-RELATED"/>
    <property type="match status" value="1"/>
</dbReference>
<keyword evidence="3 11" id="KW-0813">Transport</keyword>
<dbReference type="GO" id="GO:0009279">
    <property type="term" value="C:cell outer membrane"/>
    <property type="evidence" value="ECO:0007669"/>
    <property type="project" value="UniProtKB-SubCell"/>
</dbReference>
<name>A0A248LIJ1_9NEIS</name>
<evidence type="ECO:0000256" key="5">
    <source>
        <dbReference type="ARBA" id="ARBA00022692"/>
    </source>
</evidence>
<dbReference type="InterPro" id="IPR010917">
    <property type="entry name" value="TonB_rcpt_CS"/>
</dbReference>
<dbReference type="NCBIfam" id="TIGR01785">
    <property type="entry name" value="TonB-hemin"/>
    <property type="match status" value="1"/>
</dbReference>
<dbReference type="GO" id="GO:0015344">
    <property type="term" value="F:siderophore uptake transmembrane transporter activity"/>
    <property type="evidence" value="ECO:0007669"/>
    <property type="project" value="TreeGrafter"/>
</dbReference>